<dbReference type="STRING" id="1122622.GCA_000421185_01261"/>
<reference evidence="4" key="1">
    <citation type="submission" date="2017-08" db="EMBL/GenBank/DDBJ databases">
        <authorList>
            <person name="Varghese N."/>
            <person name="Submissions S."/>
        </authorList>
    </citation>
    <scope>NUCLEOTIDE SEQUENCE [LARGE SCALE GENOMIC DNA]</scope>
    <source>
        <strain evidence="4">USBA17B2</strain>
    </source>
</reference>
<keyword evidence="4" id="KW-1185">Reference proteome</keyword>
<proteinExistence type="predicted"/>
<evidence type="ECO:0000256" key="1">
    <source>
        <dbReference type="SAM" id="MobiDB-lite"/>
    </source>
</evidence>
<feature type="domain" description="YdhG-like" evidence="2">
    <location>
        <begin position="50"/>
        <end position="141"/>
    </location>
</feature>
<dbReference type="Gene3D" id="3.90.1150.200">
    <property type="match status" value="1"/>
</dbReference>
<evidence type="ECO:0000259" key="2">
    <source>
        <dbReference type="Pfam" id="PF08818"/>
    </source>
</evidence>
<dbReference type="SUPFAM" id="SSF159888">
    <property type="entry name" value="YdhG-like"/>
    <property type="match status" value="1"/>
</dbReference>
<evidence type="ECO:0000313" key="3">
    <source>
        <dbReference type="EMBL" id="SOC56235.1"/>
    </source>
</evidence>
<protein>
    <recommendedName>
        <fullName evidence="2">YdhG-like domain-containing protein</fullName>
    </recommendedName>
</protein>
<name>A0A285VQA9_9MICO</name>
<dbReference type="Proteomes" id="UP000219688">
    <property type="component" value="Unassembled WGS sequence"/>
</dbReference>
<dbReference type="EMBL" id="OBQK01000007">
    <property type="protein sequence ID" value="SOC56235.1"/>
    <property type="molecule type" value="Genomic_DNA"/>
</dbReference>
<organism evidence="3 4">
    <name type="scientific">Ornithinimicrobium cerasi</name>
    <dbReference type="NCBI Taxonomy" id="2248773"/>
    <lineage>
        <taxon>Bacteria</taxon>
        <taxon>Bacillati</taxon>
        <taxon>Actinomycetota</taxon>
        <taxon>Actinomycetes</taxon>
        <taxon>Micrococcales</taxon>
        <taxon>Ornithinimicrobiaceae</taxon>
        <taxon>Ornithinimicrobium</taxon>
    </lineage>
</organism>
<dbReference type="RefSeq" id="WP_097188393.1">
    <property type="nucleotide sequence ID" value="NZ_OBQK01000007.1"/>
</dbReference>
<gene>
    <name evidence="3" type="ORF">SAMN05421879_10732</name>
</gene>
<sequence>MAGTTKKETFSPAEKKAMKERAAELRASQKKEKLEEAVLEKIAEMPEDEQKLARKVHEIVREVAPDLTAKTWYGMPAYADEGGRIVVFFQGASKFEARYSTIGFDEAAHLDEGSMWPVSWALTTLTDADAEKIRDLVRRAVA</sequence>
<dbReference type="Pfam" id="PF08818">
    <property type="entry name" value="DUF1801"/>
    <property type="match status" value="1"/>
</dbReference>
<dbReference type="InterPro" id="IPR014922">
    <property type="entry name" value="YdhG-like"/>
</dbReference>
<accession>A0A285VQA9</accession>
<feature type="region of interest" description="Disordered" evidence="1">
    <location>
        <begin position="1"/>
        <end position="28"/>
    </location>
</feature>
<evidence type="ECO:0000313" key="4">
    <source>
        <dbReference type="Proteomes" id="UP000219688"/>
    </source>
</evidence>
<dbReference type="AlphaFoldDB" id="A0A285VQA9"/>